<dbReference type="RefSeq" id="WP_158035259.1">
    <property type="nucleotide sequence ID" value="NZ_BAAAZV010000007.1"/>
</dbReference>
<keyword evidence="3" id="KW-1185">Reference proteome</keyword>
<dbReference type="InterPro" id="IPR009937">
    <property type="entry name" value="Phage_holin_3_6"/>
</dbReference>
<feature type="transmembrane region" description="Helical" evidence="1">
    <location>
        <begin position="73"/>
        <end position="98"/>
    </location>
</feature>
<keyword evidence="1" id="KW-1133">Transmembrane helix</keyword>
<dbReference type="EMBL" id="WBKA01000001">
    <property type="protein sequence ID" value="KAB1633480.1"/>
    <property type="molecule type" value="Genomic_DNA"/>
</dbReference>
<comment type="caution">
    <text evidence="2">The sequence shown here is derived from an EMBL/GenBank/DDBJ whole genome shotgun (WGS) entry which is preliminary data.</text>
</comment>
<reference evidence="2 3" key="1">
    <citation type="submission" date="2019-09" db="EMBL/GenBank/DDBJ databases">
        <title>Phylogeny of genus Pseudoclavibacter and closely related genus.</title>
        <authorList>
            <person name="Li Y."/>
        </authorList>
    </citation>
    <scope>NUCLEOTIDE SEQUENCE [LARGE SCALE GENOMIC DNA]</scope>
    <source>
        <strain evidence="2 3">JCM 16921</strain>
    </source>
</reference>
<dbReference type="Pfam" id="PF07332">
    <property type="entry name" value="Phage_holin_3_6"/>
    <property type="match status" value="1"/>
</dbReference>
<protein>
    <submittedName>
        <fullName evidence="2">Phage holin family protein</fullName>
    </submittedName>
</protein>
<dbReference type="OrthoDB" id="3216929at2"/>
<evidence type="ECO:0000313" key="2">
    <source>
        <dbReference type="EMBL" id="KAB1633480.1"/>
    </source>
</evidence>
<keyword evidence="1" id="KW-0472">Membrane</keyword>
<proteinExistence type="predicted"/>
<evidence type="ECO:0000256" key="1">
    <source>
        <dbReference type="SAM" id="Phobius"/>
    </source>
</evidence>
<name>A0A7C8FXX8_9MICO</name>
<accession>A0A7C8FXX8</accession>
<feature type="transmembrane region" description="Helical" evidence="1">
    <location>
        <begin position="40"/>
        <end position="67"/>
    </location>
</feature>
<dbReference type="Proteomes" id="UP000481339">
    <property type="component" value="Unassembled WGS sequence"/>
</dbReference>
<evidence type="ECO:0000313" key="3">
    <source>
        <dbReference type="Proteomes" id="UP000481339"/>
    </source>
</evidence>
<gene>
    <name evidence="2" type="ORF">F8O02_00620</name>
</gene>
<keyword evidence="1" id="KW-0812">Transmembrane</keyword>
<organism evidence="2 3">
    <name type="scientific">Pseudoclavibacter caeni</name>
    <dbReference type="NCBI Taxonomy" id="908846"/>
    <lineage>
        <taxon>Bacteria</taxon>
        <taxon>Bacillati</taxon>
        <taxon>Actinomycetota</taxon>
        <taxon>Actinomycetes</taxon>
        <taxon>Micrococcales</taxon>
        <taxon>Microbacteriaceae</taxon>
        <taxon>Pseudoclavibacter</taxon>
    </lineage>
</organism>
<sequence length="128" mass="13466">MTDRRPLTTLVGDISSDVQELVHEEIALAKAEVRQSARNAAVGGGLFIAAGLTAVLALFFLALAAWWGLGLLIGNALSGLVLAVVLLVIAGIAVGVGVRRVRRVKGAPRTVESVRGLARSFTPERSRR</sequence>
<dbReference type="AlphaFoldDB" id="A0A7C8FXX8"/>